<keyword evidence="3" id="KW-0949">S-adenosyl-L-methionine</keyword>
<dbReference type="InterPro" id="IPR016461">
    <property type="entry name" value="COMT-like"/>
</dbReference>
<dbReference type="EMBL" id="JAPUFD010000010">
    <property type="protein sequence ID" value="MDI1489699.1"/>
    <property type="molecule type" value="Genomic_DNA"/>
</dbReference>
<dbReference type="Proteomes" id="UP001161017">
    <property type="component" value="Unassembled WGS sequence"/>
</dbReference>
<evidence type="ECO:0000256" key="3">
    <source>
        <dbReference type="ARBA" id="ARBA00022691"/>
    </source>
</evidence>
<dbReference type="PANTHER" id="PTHR43712:SF16">
    <property type="entry name" value="O-METHYLTRANSFERASE ELCB"/>
    <property type="match status" value="1"/>
</dbReference>
<dbReference type="AlphaFoldDB" id="A0AA43QQ74"/>
<keyword evidence="1" id="KW-0489">Methyltransferase</keyword>
<protein>
    <recommendedName>
        <fullName evidence="4">O-methyltransferase C-terminal domain-containing protein</fullName>
    </recommendedName>
</protein>
<evidence type="ECO:0000259" key="4">
    <source>
        <dbReference type="Pfam" id="PF00891"/>
    </source>
</evidence>
<name>A0AA43QQ74_9LECA</name>
<dbReference type="InterPro" id="IPR036390">
    <property type="entry name" value="WH_DNA-bd_sf"/>
</dbReference>
<evidence type="ECO:0000313" key="6">
    <source>
        <dbReference type="Proteomes" id="UP001161017"/>
    </source>
</evidence>
<keyword evidence="6" id="KW-1185">Reference proteome</keyword>
<gene>
    <name evidence="5" type="ORF">OHK93_000897</name>
</gene>
<dbReference type="SUPFAM" id="SSF53335">
    <property type="entry name" value="S-adenosyl-L-methionine-dependent methyltransferases"/>
    <property type="match status" value="1"/>
</dbReference>
<dbReference type="GO" id="GO:0032259">
    <property type="term" value="P:methylation"/>
    <property type="evidence" value="ECO:0007669"/>
    <property type="project" value="UniProtKB-KW"/>
</dbReference>
<dbReference type="SUPFAM" id="SSF46785">
    <property type="entry name" value="Winged helix' DNA-binding domain"/>
    <property type="match status" value="1"/>
</dbReference>
<dbReference type="Gene3D" id="1.10.10.10">
    <property type="entry name" value="Winged helix-like DNA-binding domain superfamily/Winged helix DNA-binding domain"/>
    <property type="match status" value="1"/>
</dbReference>
<dbReference type="PANTHER" id="PTHR43712">
    <property type="entry name" value="PUTATIVE (AFU_ORTHOLOGUE AFUA_4G14580)-RELATED"/>
    <property type="match status" value="1"/>
</dbReference>
<proteinExistence type="predicted"/>
<evidence type="ECO:0000256" key="2">
    <source>
        <dbReference type="ARBA" id="ARBA00022679"/>
    </source>
</evidence>
<dbReference type="Gene3D" id="3.40.50.150">
    <property type="entry name" value="Vaccinia Virus protein VP39"/>
    <property type="match status" value="1"/>
</dbReference>
<reference evidence="5" key="1">
    <citation type="journal article" date="2023" name="Genome Biol. Evol.">
        <title>First Whole Genome Sequence and Flow Cytometry Genome Size Data for the Lichen-Forming Fungus Ramalina farinacea (Ascomycota).</title>
        <authorList>
            <person name="Llewellyn T."/>
            <person name="Mian S."/>
            <person name="Hill R."/>
            <person name="Leitch I.J."/>
            <person name="Gaya E."/>
        </authorList>
    </citation>
    <scope>NUCLEOTIDE SEQUENCE</scope>
    <source>
        <strain evidence="5">LIQ254RAFAR</strain>
    </source>
</reference>
<sequence>MSTFTDLAEEALAHAKALDAYLLSQNKPPASFQHDNLASLPSAIAPHREGLINASQTLKQLAQGPSGILTEATWACADEISLGAIYDYQLARHVPLEERTTFAEIAQASGLDEGLVERILRHAMALRVFAEEPTGRVCHTAASRQLATDLDMNDMLGVMLRETWPVAGKTNEAIRRYRGSQEPGDAAFGLVHDPGVPMFQYLAKYPERLSRFDGAMKYFARSDAWNLKFLVEGYDWNGIDSMGSTFVDVGGGQGAVALAIAEVTKHMKFVVQDLAGNVEGGRKTLPERLKGRVDFMDHDLFQEQPVKGAQVYFLRWILHDWSDKYALKILRSLVPAMRDGSRVVLYEWLLVDGPETRWTEKQAR</sequence>
<accession>A0AA43QQ74</accession>
<keyword evidence="2" id="KW-0808">Transferase</keyword>
<evidence type="ECO:0000256" key="1">
    <source>
        <dbReference type="ARBA" id="ARBA00022603"/>
    </source>
</evidence>
<dbReference type="InterPro" id="IPR029063">
    <property type="entry name" value="SAM-dependent_MTases_sf"/>
</dbReference>
<feature type="domain" description="O-methyltransferase C-terminal" evidence="4">
    <location>
        <begin position="195"/>
        <end position="358"/>
    </location>
</feature>
<evidence type="ECO:0000313" key="5">
    <source>
        <dbReference type="EMBL" id="MDI1489699.1"/>
    </source>
</evidence>
<dbReference type="GO" id="GO:0008171">
    <property type="term" value="F:O-methyltransferase activity"/>
    <property type="evidence" value="ECO:0007669"/>
    <property type="project" value="InterPro"/>
</dbReference>
<dbReference type="InterPro" id="IPR036388">
    <property type="entry name" value="WH-like_DNA-bd_sf"/>
</dbReference>
<dbReference type="PROSITE" id="PS51683">
    <property type="entry name" value="SAM_OMT_II"/>
    <property type="match status" value="1"/>
</dbReference>
<comment type="caution">
    <text evidence="5">The sequence shown here is derived from an EMBL/GenBank/DDBJ whole genome shotgun (WGS) entry which is preliminary data.</text>
</comment>
<dbReference type="InterPro" id="IPR001077">
    <property type="entry name" value="COMT_C"/>
</dbReference>
<organism evidence="5 6">
    <name type="scientific">Ramalina farinacea</name>
    <dbReference type="NCBI Taxonomy" id="258253"/>
    <lineage>
        <taxon>Eukaryota</taxon>
        <taxon>Fungi</taxon>
        <taxon>Dikarya</taxon>
        <taxon>Ascomycota</taxon>
        <taxon>Pezizomycotina</taxon>
        <taxon>Lecanoromycetes</taxon>
        <taxon>OSLEUM clade</taxon>
        <taxon>Lecanoromycetidae</taxon>
        <taxon>Lecanorales</taxon>
        <taxon>Lecanorineae</taxon>
        <taxon>Ramalinaceae</taxon>
        <taxon>Ramalina</taxon>
    </lineage>
</organism>
<dbReference type="Pfam" id="PF00891">
    <property type="entry name" value="Methyltransf_2"/>
    <property type="match status" value="1"/>
</dbReference>